<evidence type="ECO:0000256" key="1">
    <source>
        <dbReference type="SAM" id="SignalP"/>
    </source>
</evidence>
<dbReference type="EMBL" id="PJRS01000017">
    <property type="protein sequence ID" value="PLR26764.1"/>
    <property type="molecule type" value="Genomic_DNA"/>
</dbReference>
<dbReference type="InterPro" id="IPR001202">
    <property type="entry name" value="WW_dom"/>
</dbReference>
<dbReference type="Gene3D" id="3.40.50.880">
    <property type="match status" value="1"/>
</dbReference>
<name>A0A2N5DL40_9CAUL</name>
<accession>A0A2N5DL40</accession>
<proteinExistence type="predicted"/>
<reference evidence="3 4" key="1">
    <citation type="submission" date="2017-12" db="EMBL/GenBank/DDBJ databases">
        <title>The genome sequence of Caulobacter sp. 410.</title>
        <authorList>
            <person name="Gao J."/>
            <person name="Mao X."/>
            <person name="Sun J."/>
        </authorList>
    </citation>
    <scope>NUCLEOTIDE SEQUENCE [LARGE SCALE GENOMIC DNA]</scope>
    <source>
        <strain evidence="3 4">410</strain>
    </source>
</reference>
<feature type="signal peptide" evidence="1">
    <location>
        <begin position="1"/>
        <end position="21"/>
    </location>
</feature>
<dbReference type="SUPFAM" id="SSF52317">
    <property type="entry name" value="Class I glutamine amidotransferase-like"/>
    <property type="match status" value="1"/>
</dbReference>
<gene>
    <name evidence="3" type="ORF">SGCZBJ_08335</name>
</gene>
<dbReference type="AlphaFoldDB" id="A0A2N5DL40"/>
<dbReference type="InterPro" id="IPR029010">
    <property type="entry name" value="ThuA-like"/>
</dbReference>
<feature type="domain" description="WW" evidence="2">
    <location>
        <begin position="208"/>
        <end position="240"/>
    </location>
</feature>
<dbReference type="PANTHER" id="PTHR40469">
    <property type="entry name" value="SECRETED GLYCOSYL HYDROLASE"/>
    <property type="match status" value="1"/>
</dbReference>
<feature type="chain" id="PRO_5014820705" evidence="1">
    <location>
        <begin position="22"/>
        <end position="338"/>
    </location>
</feature>
<dbReference type="GO" id="GO:0016787">
    <property type="term" value="F:hydrolase activity"/>
    <property type="evidence" value="ECO:0007669"/>
    <property type="project" value="UniProtKB-KW"/>
</dbReference>
<evidence type="ECO:0000259" key="2">
    <source>
        <dbReference type="PROSITE" id="PS50020"/>
    </source>
</evidence>
<dbReference type="Proteomes" id="UP000234479">
    <property type="component" value="Unassembled WGS sequence"/>
</dbReference>
<keyword evidence="3" id="KW-0378">Hydrolase</keyword>
<dbReference type="Pfam" id="PF06283">
    <property type="entry name" value="ThuA"/>
    <property type="match status" value="1"/>
</dbReference>
<sequence length="338" mass="37192">MRLLLALVAIVFSLATGAAGAAEAPIRVLYLDQSVGWRHRPVTRSAEGLALSEAAMIAIGKASGAFETQVTQDAREITPERLKDVDVLVFYTTGALPISPQAWAAVQQRFAAGKLGFVGLHSAADTAWDYAGPGLDYTTMLNGQFAGHPWTEDQKVRVKALDNHPLAAPWGRSVDLVEEIYQYKRFDPAAVRVIQSLDYSGTPLKRPYAVPVSWVRSVGSGRLFFTNLGHNEATWADPRFAEQIVRAVRWTAWKARGDDTPNPREQALDQVRALLTYAGETDVEVRLARVKDQAWLLAVASRIAALRVVYPGKPEADRTRFEAAYQPLLAEVRAKTAR</sequence>
<dbReference type="PANTHER" id="PTHR40469:SF2">
    <property type="entry name" value="GALACTOSE-BINDING DOMAIN-LIKE SUPERFAMILY PROTEIN"/>
    <property type="match status" value="1"/>
</dbReference>
<dbReference type="InterPro" id="IPR029062">
    <property type="entry name" value="Class_I_gatase-like"/>
</dbReference>
<evidence type="ECO:0000313" key="3">
    <source>
        <dbReference type="EMBL" id="PLR26764.1"/>
    </source>
</evidence>
<organism evidence="3 4">
    <name type="scientific">Caulobacter zeae</name>
    <dbReference type="NCBI Taxonomy" id="2055137"/>
    <lineage>
        <taxon>Bacteria</taxon>
        <taxon>Pseudomonadati</taxon>
        <taxon>Pseudomonadota</taxon>
        <taxon>Alphaproteobacteria</taxon>
        <taxon>Caulobacterales</taxon>
        <taxon>Caulobacteraceae</taxon>
        <taxon>Caulobacter</taxon>
    </lineage>
</organism>
<protein>
    <submittedName>
        <fullName evidence="3">Glycosyl hydrolase</fullName>
    </submittedName>
</protein>
<evidence type="ECO:0000313" key="4">
    <source>
        <dbReference type="Proteomes" id="UP000234479"/>
    </source>
</evidence>
<dbReference type="RefSeq" id="WP_101717546.1">
    <property type="nucleotide sequence ID" value="NZ_PJRS01000017.1"/>
</dbReference>
<dbReference type="OrthoDB" id="109511at2"/>
<comment type="caution">
    <text evidence="3">The sequence shown here is derived from an EMBL/GenBank/DDBJ whole genome shotgun (WGS) entry which is preliminary data.</text>
</comment>
<dbReference type="PROSITE" id="PS50020">
    <property type="entry name" value="WW_DOMAIN_2"/>
    <property type="match status" value="1"/>
</dbReference>
<keyword evidence="4" id="KW-1185">Reference proteome</keyword>
<keyword evidence="1" id="KW-0732">Signal</keyword>